<gene>
    <name evidence="1" type="ORF">TorRG33x02_321650</name>
</gene>
<dbReference type="EMBL" id="JXTC01000524">
    <property type="protein sequence ID" value="PON48002.1"/>
    <property type="molecule type" value="Genomic_DNA"/>
</dbReference>
<dbReference type="AlphaFoldDB" id="A0A2P5BGT8"/>
<evidence type="ECO:0000313" key="2">
    <source>
        <dbReference type="Proteomes" id="UP000237000"/>
    </source>
</evidence>
<protein>
    <submittedName>
        <fullName evidence="1">Uncharacterized protein</fullName>
    </submittedName>
</protein>
<evidence type="ECO:0000313" key="1">
    <source>
        <dbReference type="EMBL" id="PON48002.1"/>
    </source>
</evidence>
<keyword evidence="2" id="KW-1185">Reference proteome</keyword>
<reference evidence="2" key="1">
    <citation type="submission" date="2016-06" db="EMBL/GenBank/DDBJ databases">
        <title>Parallel loss of symbiosis genes in relatives of nitrogen-fixing non-legume Parasponia.</title>
        <authorList>
            <person name="Van Velzen R."/>
            <person name="Holmer R."/>
            <person name="Bu F."/>
            <person name="Rutten L."/>
            <person name="Van Zeijl A."/>
            <person name="Liu W."/>
            <person name="Santuari L."/>
            <person name="Cao Q."/>
            <person name="Sharma T."/>
            <person name="Shen D."/>
            <person name="Roswanjaya Y."/>
            <person name="Wardhani T."/>
            <person name="Kalhor M.S."/>
            <person name="Jansen J."/>
            <person name="Van den Hoogen J."/>
            <person name="Gungor B."/>
            <person name="Hartog M."/>
            <person name="Hontelez J."/>
            <person name="Verver J."/>
            <person name="Yang W.-C."/>
            <person name="Schijlen E."/>
            <person name="Repin R."/>
            <person name="Schilthuizen M."/>
            <person name="Schranz E."/>
            <person name="Heidstra R."/>
            <person name="Miyata K."/>
            <person name="Fedorova E."/>
            <person name="Kohlen W."/>
            <person name="Bisseling T."/>
            <person name="Smit S."/>
            <person name="Geurts R."/>
        </authorList>
    </citation>
    <scope>NUCLEOTIDE SEQUENCE [LARGE SCALE GENOMIC DNA]</scope>
    <source>
        <strain evidence="2">cv. RG33-2</strain>
    </source>
</reference>
<dbReference type="InParanoid" id="A0A2P5BGT8"/>
<accession>A0A2P5BGT8</accession>
<comment type="caution">
    <text evidence="1">The sequence shown here is derived from an EMBL/GenBank/DDBJ whole genome shotgun (WGS) entry which is preliminary data.</text>
</comment>
<sequence length="29" mass="3280">MKEPKIWGPMNLKLRFPKTYITGAVEGAC</sequence>
<dbReference type="Proteomes" id="UP000237000">
    <property type="component" value="Unassembled WGS sequence"/>
</dbReference>
<proteinExistence type="predicted"/>
<organism evidence="1 2">
    <name type="scientific">Trema orientale</name>
    <name type="common">Charcoal tree</name>
    <name type="synonym">Celtis orientalis</name>
    <dbReference type="NCBI Taxonomy" id="63057"/>
    <lineage>
        <taxon>Eukaryota</taxon>
        <taxon>Viridiplantae</taxon>
        <taxon>Streptophyta</taxon>
        <taxon>Embryophyta</taxon>
        <taxon>Tracheophyta</taxon>
        <taxon>Spermatophyta</taxon>
        <taxon>Magnoliopsida</taxon>
        <taxon>eudicotyledons</taxon>
        <taxon>Gunneridae</taxon>
        <taxon>Pentapetalae</taxon>
        <taxon>rosids</taxon>
        <taxon>fabids</taxon>
        <taxon>Rosales</taxon>
        <taxon>Cannabaceae</taxon>
        <taxon>Trema</taxon>
    </lineage>
</organism>
<name>A0A2P5BGT8_TREOI</name>